<protein>
    <submittedName>
        <fullName evidence="1">Vacuolar protein sorting-associated protein 52-like protein</fullName>
    </submittedName>
</protein>
<organism evidence="1 2">
    <name type="scientific">Elysia marginata</name>
    <dbReference type="NCBI Taxonomy" id="1093978"/>
    <lineage>
        <taxon>Eukaryota</taxon>
        <taxon>Metazoa</taxon>
        <taxon>Spiralia</taxon>
        <taxon>Lophotrochozoa</taxon>
        <taxon>Mollusca</taxon>
        <taxon>Gastropoda</taxon>
        <taxon>Heterobranchia</taxon>
        <taxon>Euthyneura</taxon>
        <taxon>Panpulmonata</taxon>
        <taxon>Sacoglossa</taxon>
        <taxon>Placobranchoidea</taxon>
        <taxon>Plakobranchidae</taxon>
        <taxon>Elysia</taxon>
    </lineage>
</organism>
<accession>A0AAV4HDF8</accession>
<dbReference type="GO" id="GO:0042147">
    <property type="term" value="P:retrograde transport, endosome to Golgi"/>
    <property type="evidence" value="ECO:0007669"/>
    <property type="project" value="TreeGrafter"/>
</dbReference>
<reference evidence="1 2" key="1">
    <citation type="journal article" date="2021" name="Elife">
        <title>Chloroplast acquisition without the gene transfer in kleptoplastic sea slugs, Plakobranchus ocellatus.</title>
        <authorList>
            <person name="Maeda T."/>
            <person name="Takahashi S."/>
            <person name="Yoshida T."/>
            <person name="Shimamura S."/>
            <person name="Takaki Y."/>
            <person name="Nagai Y."/>
            <person name="Toyoda A."/>
            <person name="Suzuki Y."/>
            <person name="Arimoto A."/>
            <person name="Ishii H."/>
            <person name="Satoh N."/>
            <person name="Nishiyama T."/>
            <person name="Hasebe M."/>
            <person name="Maruyama T."/>
            <person name="Minagawa J."/>
            <person name="Obokata J."/>
            <person name="Shigenobu S."/>
        </authorList>
    </citation>
    <scope>NUCLEOTIDE SEQUENCE [LARGE SCALE GENOMIC DNA]</scope>
</reference>
<dbReference type="InterPro" id="IPR007258">
    <property type="entry name" value="Vps52"/>
</dbReference>
<comment type="caution">
    <text evidence="1">The sequence shown here is derived from an EMBL/GenBank/DDBJ whole genome shotgun (WGS) entry which is preliminary data.</text>
</comment>
<dbReference type="GO" id="GO:0000938">
    <property type="term" value="C:GARP complex"/>
    <property type="evidence" value="ECO:0007669"/>
    <property type="project" value="TreeGrafter"/>
</dbReference>
<dbReference type="PANTHER" id="PTHR14190">
    <property type="entry name" value="SUPPRESSOR OF ACTIN MUTATIONS 2/VACUOLAR PROTEIN SORTING 52"/>
    <property type="match status" value="1"/>
</dbReference>
<keyword evidence="2" id="KW-1185">Reference proteome</keyword>
<evidence type="ECO:0000313" key="1">
    <source>
        <dbReference type="EMBL" id="GFR95861.1"/>
    </source>
</evidence>
<dbReference type="GO" id="GO:0007041">
    <property type="term" value="P:lysosomal transport"/>
    <property type="evidence" value="ECO:0007669"/>
    <property type="project" value="TreeGrafter"/>
</dbReference>
<dbReference type="AlphaFoldDB" id="A0AAV4HDF8"/>
<dbReference type="EMBL" id="BMAT01001939">
    <property type="protein sequence ID" value="GFR95861.1"/>
    <property type="molecule type" value="Genomic_DNA"/>
</dbReference>
<dbReference type="GO" id="GO:0032456">
    <property type="term" value="P:endocytic recycling"/>
    <property type="evidence" value="ECO:0007669"/>
    <property type="project" value="TreeGrafter"/>
</dbReference>
<evidence type="ECO:0000313" key="2">
    <source>
        <dbReference type="Proteomes" id="UP000762676"/>
    </source>
</evidence>
<dbReference type="PANTHER" id="PTHR14190:SF7">
    <property type="entry name" value="VACUOLAR PROTEIN SORTING-ASSOCIATED PROTEIN 52 HOMOLOG"/>
    <property type="match status" value="1"/>
</dbReference>
<name>A0AAV4HDF8_9GAST</name>
<proteinExistence type="predicted"/>
<dbReference type="GO" id="GO:0006896">
    <property type="term" value="P:Golgi to vacuole transport"/>
    <property type="evidence" value="ECO:0007669"/>
    <property type="project" value="TreeGrafter"/>
</dbReference>
<dbReference type="GO" id="GO:0019905">
    <property type="term" value="F:syntaxin binding"/>
    <property type="evidence" value="ECO:0007669"/>
    <property type="project" value="TreeGrafter"/>
</dbReference>
<dbReference type="Proteomes" id="UP000762676">
    <property type="component" value="Unassembled WGS sequence"/>
</dbReference>
<gene>
    <name evidence="1" type="ORF">ElyMa_000954400</name>
</gene>
<sequence>MAAQADVSAGLETENFAVPERNLNLGELDFTSDDFWLDEVDVHIQENLEDDIVKEALNKGVDLRQYSKEIEQDLLKVENESVQDYIKESQNIASLHKQIAACDTILEVGWFFLWCYNPMSELHVLGKG</sequence>
<dbReference type="GO" id="GO:0005829">
    <property type="term" value="C:cytosol"/>
    <property type="evidence" value="ECO:0007669"/>
    <property type="project" value="GOC"/>
</dbReference>